<accession>A0A6B2HB90</accession>
<dbReference type="Proteomes" id="UP000478546">
    <property type="component" value="Unassembled WGS sequence"/>
</dbReference>
<keyword evidence="2" id="KW-1185">Reference proteome</keyword>
<dbReference type="InterPro" id="IPR025534">
    <property type="entry name" value="DUF4420"/>
</dbReference>
<dbReference type="EMBL" id="JAAEAA010000034">
    <property type="protein sequence ID" value="NDK57690.1"/>
    <property type="molecule type" value="Genomic_DNA"/>
</dbReference>
<organism evidence="1 2">
    <name type="scientific">Pontibacter fetidus</name>
    <dbReference type="NCBI Taxonomy" id="2700082"/>
    <lineage>
        <taxon>Bacteria</taxon>
        <taxon>Pseudomonadati</taxon>
        <taxon>Bacteroidota</taxon>
        <taxon>Cytophagia</taxon>
        <taxon>Cytophagales</taxon>
        <taxon>Hymenobacteraceae</taxon>
        <taxon>Pontibacter</taxon>
    </lineage>
</organism>
<comment type="caution">
    <text evidence="1">The sequence shown here is derived from an EMBL/GenBank/DDBJ whole genome shotgun (WGS) entry which is preliminary data.</text>
</comment>
<reference evidence="1 2" key="1">
    <citation type="submission" date="2020-01" db="EMBL/GenBank/DDBJ databases">
        <authorList>
            <person name="Kim M.K."/>
        </authorList>
    </citation>
    <scope>NUCLEOTIDE SEQUENCE [LARGE SCALE GENOMIC DNA]</scope>
    <source>
        <strain evidence="1 2">BT213</strain>
    </source>
</reference>
<dbReference type="RefSeq" id="WP_162347746.1">
    <property type="nucleotide sequence ID" value="NZ_JAAEAA010000034.1"/>
</dbReference>
<evidence type="ECO:0000313" key="1">
    <source>
        <dbReference type="EMBL" id="NDK57690.1"/>
    </source>
</evidence>
<evidence type="ECO:0000313" key="2">
    <source>
        <dbReference type="Proteomes" id="UP000478546"/>
    </source>
</evidence>
<dbReference type="Pfam" id="PF14390">
    <property type="entry name" value="DUF4420"/>
    <property type="match status" value="1"/>
</dbReference>
<protein>
    <submittedName>
        <fullName evidence="1">PD-(D/E)XK motif protein</fullName>
    </submittedName>
</protein>
<sequence>MNQLWAQLASNASPHTGFVKIRYSDTSLCPLYLGLIGIHNLRCLLIRVPFRVANSVQVERNLKGIKIEKIAENADFILLSLCLQDHNFEDIFNTLLGDIITHVIDVSDSQLVLRQFLNRVDKWHALLEKAISNGLTSEEQRGLFGELFLLRKLLNVFPEAESPLRAWVGPEKAIRDFQYGEVAIEVKTSHGNNHQRIHISNERQLDTSTLEHLYLFHLSMETQQLAGESLNELVDSILLILQDNFKLHSHFQLKLAQAGYLPAHRELYNTKGYIIRSEAYYEVKSTFPRIEENDLRHGVGDVRYSIIISNCDSYQTNELTVYQKLSQAW</sequence>
<proteinExistence type="predicted"/>
<dbReference type="AlphaFoldDB" id="A0A6B2HB90"/>
<gene>
    <name evidence="1" type="ORF">GWO68_17325</name>
</gene>
<name>A0A6B2HB90_9BACT</name>